<keyword evidence="3" id="KW-1185">Reference proteome</keyword>
<feature type="region of interest" description="Disordered" evidence="1">
    <location>
        <begin position="84"/>
        <end position="106"/>
    </location>
</feature>
<proteinExistence type="predicted"/>
<dbReference type="AlphaFoldDB" id="A0A4Z2IKC5"/>
<protein>
    <submittedName>
        <fullName evidence="2">Uncharacterized protein</fullName>
    </submittedName>
</protein>
<evidence type="ECO:0000256" key="1">
    <source>
        <dbReference type="SAM" id="MobiDB-lite"/>
    </source>
</evidence>
<sequence length="106" mass="11328">MAKTHIAHYGDPRITTGHSCGSGRTVVCDGRFHWMGSITQLPCEGPAGTEPMLSWELFFVQSLIRGGATVEQHSLCCPLHLSTPSLHPTTTTTTTTTPPLLSPQAA</sequence>
<dbReference type="EMBL" id="SRLO01000081">
    <property type="protein sequence ID" value="TNN77613.1"/>
    <property type="molecule type" value="Genomic_DNA"/>
</dbReference>
<gene>
    <name evidence="2" type="ORF">EYF80_012203</name>
</gene>
<reference evidence="2 3" key="1">
    <citation type="submission" date="2019-03" db="EMBL/GenBank/DDBJ databases">
        <title>First draft genome of Liparis tanakae, snailfish: a comprehensive survey of snailfish specific genes.</title>
        <authorList>
            <person name="Kim W."/>
            <person name="Song I."/>
            <person name="Jeong J.-H."/>
            <person name="Kim D."/>
            <person name="Kim S."/>
            <person name="Ryu S."/>
            <person name="Song J.Y."/>
            <person name="Lee S.K."/>
        </authorList>
    </citation>
    <scope>NUCLEOTIDE SEQUENCE [LARGE SCALE GENOMIC DNA]</scope>
    <source>
        <tissue evidence="2">Muscle</tissue>
    </source>
</reference>
<evidence type="ECO:0000313" key="3">
    <source>
        <dbReference type="Proteomes" id="UP000314294"/>
    </source>
</evidence>
<evidence type="ECO:0000313" key="2">
    <source>
        <dbReference type="EMBL" id="TNN77613.1"/>
    </source>
</evidence>
<organism evidence="2 3">
    <name type="scientific">Liparis tanakae</name>
    <name type="common">Tanaka's snailfish</name>
    <dbReference type="NCBI Taxonomy" id="230148"/>
    <lineage>
        <taxon>Eukaryota</taxon>
        <taxon>Metazoa</taxon>
        <taxon>Chordata</taxon>
        <taxon>Craniata</taxon>
        <taxon>Vertebrata</taxon>
        <taxon>Euteleostomi</taxon>
        <taxon>Actinopterygii</taxon>
        <taxon>Neopterygii</taxon>
        <taxon>Teleostei</taxon>
        <taxon>Neoteleostei</taxon>
        <taxon>Acanthomorphata</taxon>
        <taxon>Eupercaria</taxon>
        <taxon>Perciformes</taxon>
        <taxon>Cottioidei</taxon>
        <taxon>Cottales</taxon>
        <taxon>Liparidae</taxon>
        <taxon>Liparis</taxon>
    </lineage>
</organism>
<comment type="caution">
    <text evidence="2">The sequence shown here is derived from an EMBL/GenBank/DDBJ whole genome shotgun (WGS) entry which is preliminary data.</text>
</comment>
<name>A0A4Z2IKC5_9TELE</name>
<accession>A0A4Z2IKC5</accession>
<dbReference type="Proteomes" id="UP000314294">
    <property type="component" value="Unassembled WGS sequence"/>
</dbReference>